<evidence type="ECO:0000313" key="3">
    <source>
        <dbReference type="Proteomes" id="UP000281915"/>
    </source>
</evidence>
<dbReference type="EMBL" id="RHHT01000038">
    <property type="protein sequence ID" value="RNB76509.1"/>
    <property type="molecule type" value="Genomic_DNA"/>
</dbReference>
<accession>A0A3M8CLN9</accession>
<reference evidence="2 3" key="1">
    <citation type="submission" date="2018-10" db="EMBL/GenBank/DDBJ databases">
        <title>Phylogenomics of Brevibacillus.</title>
        <authorList>
            <person name="Dunlap C."/>
        </authorList>
    </citation>
    <scope>NUCLEOTIDE SEQUENCE [LARGE SCALE GENOMIC DNA]</scope>
    <source>
        <strain evidence="2 3">JCM 15085</strain>
    </source>
</reference>
<evidence type="ECO:0000256" key="1">
    <source>
        <dbReference type="SAM" id="MobiDB-lite"/>
    </source>
</evidence>
<comment type="caution">
    <text evidence="2">The sequence shown here is derived from an EMBL/GenBank/DDBJ whole genome shotgun (WGS) entry which is preliminary data.</text>
</comment>
<feature type="region of interest" description="Disordered" evidence="1">
    <location>
        <begin position="1"/>
        <end position="35"/>
    </location>
</feature>
<feature type="compositionally biased region" description="Basic residues" evidence="1">
    <location>
        <begin position="1"/>
        <end position="16"/>
    </location>
</feature>
<name>A0A3M8CLN9_9BACL</name>
<evidence type="ECO:0008006" key="4">
    <source>
        <dbReference type="Google" id="ProtNLM"/>
    </source>
</evidence>
<dbReference type="RefSeq" id="WP_122914512.1">
    <property type="nucleotide sequence ID" value="NZ_RHHT01000038.1"/>
</dbReference>
<organism evidence="2 3">
    <name type="scientific">Brevibacillus panacihumi</name>
    <dbReference type="NCBI Taxonomy" id="497735"/>
    <lineage>
        <taxon>Bacteria</taxon>
        <taxon>Bacillati</taxon>
        <taxon>Bacillota</taxon>
        <taxon>Bacilli</taxon>
        <taxon>Bacillales</taxon>
        <taxon>Paenibacillaceae</taxon>
        <taxon>Brevibacillus</taxon>
    </lineage>
</organism>
<gene>
    <name evidence="2" type="ORF">EDM58_17780</name>
</gene>
<evidence type="ECO:0000313" key="2">
    <source>
        <dbReference type="EMBL" id="RNB76509.1"/>
    </source>
</evidence>
<dbReference type="Proteomes" id="UP000281915">
    <property type="component" value="Unassembled WGS sequence"/>
</dbReference>
<sequence length="177" mass="19367">MKTAKAGKKKNTRSARRSSDIIRAPASSKGSRPRPLRILVRAPKVHVTTPAPQLTVTPSTPAVQVEAPTVHVQAPKPLVIPAPIVKVEVEPEENPDLESIKALRKELSKCKKHNQTVELLLAADLGTQGRQYRIGHLLRVEEGIIALRTLSTQERQGMTVLIPLNRIVAVIPDTPFS</sequence>
<proteinExistence type="predicted"/>
<dbReference type="AlphaFoldDB" id="A0A3M8CLN9"/>
<protein>
    <recommendedName>
        <fullName evidence="4">Spore coat protein</fullName>
    </recommendedName>
</protein>